<evidence type="ECO:0000313" key="12">
    <source>
        <dbReference type="EMBL" id="SLM41439.1"/>
    </source>
</evidence>
<dbReference type="Pfam" id="PF07732">
    <property type="entry name" value="Cu-oxidase_3"/>
    <property type="match status" value="1"/>
</dbReference>
<feature type="domain" description="Plastocyanin-like" evidence="10">
    <location>
        <begin position="461"/>
        <end position="586"/>
    </location>
</feature>
<organism evidence="12 13">
    <name type="scientific">Lasallia pustulata</name>
    <dbReference type="NCBI Taxonomy" id="136370"/>
    <lineage>
        <taxon>Eukaryota</taxon>
        <taxon>Fungi</taxon>
        <taxon>Dikarya</taxon>
        <taxon>Ascomycota</taxon>
        <taxon>Pezizomycotina</taxon>
        <taxon>Lecanoromycetes</taxon>
        <taxon>OSLEUM clade</taxon>
        <taxon>Umbilicariomycetidae</taxon>
        <taxon>Umbilicariales</taxon>
        <taxon>Umbilicariaceae</taxon>
        <taxon>Lasallia</taxon>
    </lineage>
</organism>
<dbReference type="InterPro" id="IPR011707">
    <property type="entry name" value="Cu-oxidase-like_N"/>
</dbReference>
<feature type="domain" description="Plastocyanin-like" evidence="11">
    <location>
        <begin position="32"/>
        <end position="145"/>
    </location>
</feature>
<proteinExistence type="inferred from homology"/>
<evidence type="ECO:0000256" key="1">
    <source>
        <dbReference type="ARBA" id="ARBA00010609"/>
    </source>
</evidence>
<dbReference type="EMBL" id="FWEW01003855">
    <property type="protein sequence ID" value="SLM41439.1"/>
    <property type="molecule type" value="Genomic_DNA"/>
</dbReference>
<dbReference type="InterPro" id="IPR045087">
    <property type="entry name" value="Cu-oxidase_fam"/>
</dbReference>
<dbReference type="PANTHER" id="PTHR11709:SF488">
    <property type="entry name" value="LACCASE-RELATED"/>
    <property type="match status" value="1"/>
</dbReference>
<dbReference type="Proteomes" id="UP000192927">
    <property type="component" value="Unassembled WGS sequence"/>
</dbReference>
<evidence type="ECO:0000256" key="3">
    <source>
        <dbReference type="ARBA" id="ARBA00022729"/>
    </source>
</evidence>
<feature type="region of interest" description="Disordered" evidence="7">
    <location>
        <begin position="612"/>
        <end position="634"/>
    </location>
</feature>
<dbReference type="PANTHER" id="PTHR11709">
    <property type="entry name" value="MULTI-COPPER OXIDASE"/>
    <property type="match status" value="1"/>
</dbReference>
<dbReference type="InterPro" id="IPR008972">
    <property type="entry name" value="Cupredoxin"/>
</dbReference>
<evidence type="ECO:0000259" key="10">
    <source>
        <dbReference type="Pfam" id="PF07731"/>
    </source>
</evidence>
<evidence type="ECO:0000313" key="13">
    <source>
        <dbReference type="Proteomes" id="UP000192927"/>
    </source>
</evidence>
<evidence type="ECO:0000256" key="2">
    <source>
        <dbReference type="ARBA" id="ARBA00022723"/>
    </source>
</evidence>
<sequence>MYPLPHLLPALACLVLCLGARAAHVTKTLTLTWETGAPDGQSREMIFTNGQFPAPALTFDEGDDVEITVYNNMPQNVTVHWHGIEQIGTPWSDGVPGLTQVPIEQGSSFVYKFKASPAGTFWYHSHSRMSLLDGLYGALFIRPKPESPMPWSMISNDTKDIAAMAKTGRDPNFVILSDWDRYTSDQYWAATQASEVLLFCVDSVLINGKGSVYCPGQDFVINQTNPAIQEFAFFNATVTDKGCFPFVVAIDEVWLNEAKPELIPPNLQSGCIPSSGENETIHVDAADTWVSLNFVCATSFKTLDVSIDDHDLWVYEIDGSYVEPMKVQMATLWPGERMSVMVKLDKKPGAYQIRVPDYGGSQVISGYATLLYKDAQPINTTVPYVTYGGEIPSNKTLTLANYLGLSDSMPPFPRNQPAPTADEEFLLYLGRFNASYNYTVTGKAMWPQDRDANHPLLYYPNDTAAVDPDLVIKTKNGSWVDLVMIVGTLPGDHDTSKHNMHKHGSKTWRIGQALGEWNYSSVAEAMEAVPEAFNLETANYRDLWLGDFVAAPFWVVLRYQVTNPGPWLFHCHIEPHLAGGMAIAIMDGVDVWPTIPPEYALGQGGWPVGDSSPGTNNSGVYARGPWGERRRLSR</sequence>
<dbReference type="Pfam" id="PF07731">
    <property type="entry name" value="Cu-oxidase_2"/>
    <property type="match status" value="1"/>
</dbReference>
<dbReference type="CDD" id="cd13898">
    <property type="entry name" value="CuRO_3_Abr2_like"/>
    <property type="match status" value="1"/>
</dbReference>
<feature type="domain" description="Plastocyanin-like" evidence="9">
    <location>
        <begin position="173"/>
        <end position="358"/>
    </location>
</feature>
<dbReference type="GO" id="GO:0005507">
    <property type="term" value="F:copper ion binding"/>
    <property type="evidence" value="ECO:0007669"/>
    <property type="project" value="InterPro"/>
</dbReference>
<evidence type="ECO:0000256" key="7">
    <source>
        <dbReference type="SAM" id="MobiDB-lite"/>
    </source>
</evidence>
<name>A0A1W5DEW7_9LECA</name>
<dbReference type="CDD" id="cd13850">
    <property type="entry name" value="CuRO_1_Abr2_like"/>
    <property type="match status" value="1"/>
</dbReference>
<keyword evidence="6" id="KW-0325">Glycoprotein</keyword>
<feature type="chain" id="PRO_5013071630" evidence="8">
    <location>
        <begin position="23"/>
        <end position="634"/>
    </location>
</feature>
<dbReference type="InterPro" id="IPR033138">
    <property type="entry name" value="Cu_oxidase_CS"/>
</dbReference>
<dbReference type="GO" id="GO:0016491">
    <property type="term" value="F:oxidoreductase activity"/>
    <property type="evidence" value="ECO:0007669"/>
    <property type="project" value="UniProtKB-KW"/>
</dbReference>
<evidence type="ECO:0000256" key="5">
    <source>
        <dbReference type="ARBA" id="ARBA00023008"/>
    </source>
</evidence>
<dbReference type="PROSITE" id="PS00080">
    <property type="entry name" value="MULTICOPPER_OXIDASE2"/>
    <property type="match status" value="1"/>
</dbReference>
<reference evidence="13" key="1">
    <citation type="submission" date="2017-03" db="EMBL/GenBank/DDBJ databases">
        <authorList>
            <person name="Sharma R."/>
            <person name="Thines M."/>
        </authorList>
    </citation>
    <scope>NUCLEOTIDE SEQUENCE [LARGE SCALE GENOMIC DNA]</scope>
</reference>
<evidence type="ECO:0000259" key="9">
    <source>
        <dbReference type="Pfam" id="PF00394"/>
    </source>
</evidence>
<evidence type="ECO:0000256" key="6">
    <source>
        <dbReference type="ARBA" id="ARBA00023180"/>
    </source>
</evidence>
<accession>A0A1W5DEW7</accession>
<feature type="signal peptide" evidence="8">
    <location>
        <begin position="1"/>
        <end position="22"/>
    </location>
</feature>
<dbReference type="FunFam" id="2.60.40.420:FF:000036">
    <property type="entry name" value="L-ascorbate oxidase"/>
    <property type="match status" value="1"/>
</dbReference>
<protein>
    <submittedName>
        <fullName evidence="12">Multicopper oxidase</fullName>
    </submittedName>
</protein>
<keyword evidence="5" id="KW-0186">Copper</keyword>
<keyword evidence="13" id="KW-1185">Reference proteome</keyword>
<evidence type="ECO:0000256" key="8">
    <source>
        <dbReference type="SAM" id="SignalP"/>
    </source>
</evidence>
<dbReference type="Gene3D" id="2.60.40.420">
    <property type="entry name" value="Cupredoxins - blue copper proteins"/>
    <property type="match status" value="3"/>
</dbReference>
<dbReference type="AlphaFoldDB" id="A0A1W5DEW7"/>
<evidence type="ECO:0000259" key="11">
    <source>
        <dbReference type="Pfam" id="PF07732"/>
    </source>
</evidence>
<dbReference type="InterPro" id="IPR001117">
    <property type="entry name" value="Cu-oxidase_2nd"/>
</dbReference>
<keyword evidence="4" id="KW-0560">Oxidoreductase</keyword>
<keyword evidence="3 8" id="KW-0732">Signal</keyword>
<comment type="similarity">
    <text evidence="1">Belongs to the multicopper oxidase family.</text>
</comment>
<evidence type="ECO:0000256" key="4">
    <source>
        <dbReference type="ARBA" id="ARBA00023002"/>
    </source>
</evidence>
<dbReference type="Pfam" id="PF00394">
    <property type="entry name" value="Cu-oxidase"/>
    <property type="match status" value="1"/>
</dbReference>
<dbReference type="SUPFAM" id="SSF49503">
    <property type="entry name" value="Cupredoxins"/>
    <property type="match status" value="3"/>
</dbReference>
<keyword evidence="2" id="KW-0479">Metal-binding</keyword>
<dbReference type="InterPro" id="IPR011706">
    <property type="entry name" value="Cu-oxidase_C"/>
</dbReference>
<dbReference type="InterPro" id="IPR002355">
    <property type="entry name" value="Cu_oxidase_Cu_BS"/>
</dbReference>
<dbReference type="PROSITE" id="PS00079">
    <property type="entry name" value="MULTICOPPER_OXIDASE1"/>
    <property type="match status" value="2"/>
</dbReference>
<dbReference type="CDD" id="cd13876">
    <property type="entry name" value="CuRO_2_Abr2_like"/>
    <property type="match status" value="1"/>
</dbReference>